<feature type="coiled-coil region" evidence="6">
    <location>
        <begin position="419"/>
        <end position="454"/>
    </location>
</feature>
<proteinExistence type="predicted"/>
<evidence type="ECO:0000313" key="9">
    <source>
        <dbReference type="Proteomes" id="UP000789759"/>
    </source>
</evidence>
<dbReference type="PANTHER" id="PTHR28234:SF1">
    <property type="entry name" value="NUCLEAR CONTROL OF ATPASE PROTEIN 2"/>
    <property type="match status" value="1"/>
</dbReference>
<evidence type="ECO:0000256" key="2">
    <source>
        <dbReference type="ARBA" id="ARBA00022692"/>
    </source>
</evidence>
<keyword evidence="3 7" id="KW-1133">Transmembrane helix</keyword>
<feature type="transmembrane region" description="Helical" evidence="7">
    <location>
        <begin position="496"/>
        <end position="514"/>
    </location>
</feature>
<protein>
    <submittedName>
        <fullName evidence="8">2938_t:CDS:1</fullName>
    </submittedName>
</protein>
<dbReference type="EMBL" id="CAJVQA010005074">
    <property type="protein sequence ID" value="CAG8612508.1"/>
    <property type="molecule type" value="Genomic_DNA"/>
</dbReference>
<comment type="caution">
    <text evidence="8">The sequence shown here is derived from an EMBL/GenBank/DDBJ whole genome shotgun (WGS) entry which is preliminary data.</text>
</comment>
<evidence type="ECO:0000256" key="6">
    <source>
        <dbReference type="SAM" id="Coils"/>
    </source>
</evidence>
<gene>
    <name evidence="8" type="ORF">CPELLU_LOCUS7525</name>
</gene>
<dbReference type="PANTHER" id="PTHR28234">
    <property type="entry name" value="NUCLEAR CONTROL OF ATPASE PROTEIN 2"/>
    <property type="match status" value="1"/>
</dbReference>
<keyword evidence="5 7" id="KW-0472">Membrane</keyword>
<evidence type="ECO:0000313" key="8">
    <source>
        <dbReference type="EMBL" id="CAG8612508.1"/>
    </source>
</evidence>
<keyword evidence="4" id="KW-0496">Mitochondrion</keyword>
<evidence type="ECO:0000256" key="3">
    <source>
        <dbReference type="ARBA" id="ARBA00022989"/>
    </source>
</evidence>
<reference evidence="8" key="1">
    <citation type="submission" date="2021-06" db="EMBL/GenBank/DDBJ databases">
        <authorList>
            <person name="Kallberg Y."/>
            <person name="Tangrot J."/>
            <person name="Rosling A."/>
        </authorList>
    </citation>
    <scope>NUCLEOTIDE SEQUENCE</scope>
    <source>
        <strain evidence="8">FL966</strain>
    </source>
</reference>
<comment type="subcellular location">
    <subcellularLocation>
        <location evidence="1">Mitochondrion membrane</location>
        <topology evidence="1">Multi-pass membrane protein</topology>
    </subcellularLocation>
</comment>
<evidence type="ECO:0000256" key="5">
    <source>
        <dbReference type="ARBA" id="ARBA00023136"/>
    </source>
</evidence>
<evidence type="ECO:0000256" key="7">
    <source>
        <dbReference type="SAM" id="Phobius"/>
    </source>
</evidence>
<name>A0A9N9CSN1_9GLOM</name>
<dbReference type="Proteomes" id="UP000789759">
    <property type="component" value="Unassembled WGS sequence"/>
</dbReference>
<keyword evidence="6" id="KW-0175">Coiled coil</keyword>
<dbReference type="InterPro" id="IPR013946">
    <property type="entry name" value="NCA2-like"/>
</dbReference>
<sequence length="621" mass="73245">MSFVKERVRELQGDIDAIYQSQQFTITSALSVYDAKRVEVITSAIQSIELDEGNVPKLTFVLKQLDAVEKILHRSWQTTKDQESEKNEFKKDISNLEWIFLAKVTVVVYANLLDHLLFSTLPLLNEIYYWEELKGSRLWAWNYLFQTSPIRLYSFSRAMFNSIHQHYQNVPTTILSLRQYFSRNYMINLFPNHMRIHLLNIQHFQSFSILPLIRYEIRCKKLKLKAIMEYKAACLGLLVENGLNLKSIVKEMSNKDRKEQGISFDKLIGNKLIKCLVLMERVLNQAIEFDIESRNVPNINIIVADDTKDPPRVPSKLAFYTHLRSMITNHIPQYDEHSTRIISYYGRPSAITRWWMPTVILSVVTFKVRKRINWEDFLNWIEDIKVTMVNLWNDWIWEPVKGMLDTIRHKEKRLALMGKESLNSDLESLERMVLDFARDQKQFTAEEINELSKRIRDGDLSVVLKAYEQELKVQKTKVDLELSMTALDKLLKSNELNFAFLAVGPSILIAYLLFNWIKAIWWKKDILFSGLQGTKIQMRESLRQVERLFVHSSSSFTTQGLVLCHVHHLRSCSLYLPTKNNLRNRFLEDLRDLDDPKMSVQQRIWTCERMWRCWAFLNIGE</sequence>
<dbReference type="AlphaFoldDB" id="A0A9N9CSN1"/>
<dbReference type="GO" id="GO:0005741">
    <property type="term" value="C:mitochondrial outer membrane"/>
    <property type="evidence" value="ECO:0007669"/>
    <property type="project" value="TreeGrafter"/>
</dbReference>
<dbReference type="OrthoDB" id="413313at2759"/>
<evidence type="ECO:0000256" key="4">
    <source>
        <dbReference type="ARBA" id="ARBA00023128"/>
    </source>
</evidence>
<keyword evidence="9" id="KW-1185">Reference proteome</keyword>
<evidence type="ECO:0000256" key="1">
    <source>
        <dbReference type="ARBA" id="ARBA00004225"/>
    </source>
</evidence>
<organism evidence="8 9">
    <name type="scientific">Cetraspora pellucida</name>
    <dbReference type="NCBI Taxonomy" id="1433469"/>
    <lineage>
        <taxon>Eukaryota</taxon>
        <taxon>Fungi</taxon>
        <taxon>Fungi incertae sedis</taxon>
        <taxon>Mucoromycota</taxon>
        <taxon>Glomeromycotina</taxon>
        <taxon>Glomeromycetes</taxon>
        <taxon>Diversisporales</taxon>
        <taxon>Gigasporaceae</taxon>
        <taxon>Cetraspora</taxon>
    </lineage>
</organism>
<accession>A0A9N9CSN1</accession>
<keyword evidence="2 7" id="KW-0812">Transmembrane</keyword>
<dbReference type="Pfam" id="PF08637">
    <property type="entry name" value="NCA2"/>
    <property type="match status" value="1"/>
</dbReference>